<dbReference type="Gene3D" id="2.130.10.10">
    <property type="entry name" value="YVTN repeat-like/Quinoprotein amine dehydrogenase"/>
    <property type="match status" value="2"/>
</dbReference>
<reference evidence="1 2" key="1">
    <citation type="submission" date="2014-04" db="EMBL/GenBank/DDBJ databases">
        <authorList>
            <person name="Hornung B.V."/>
        </authorList>
    </citation>
    <scope>NUCLEOTIDE SEQUENCE [LARGE SCALE GENOMIC DNA]</scope>
    <source>
        <strain evidence="1 2">CRIB</strain>
    </source>
</reference>
<dbReference type="PANTHER" id="PTHR47197:SF3">
    <property type="entry name" value="DIHYDRO-HEME D1 DEHYDROGENASE"/>
    <property type="match status" value="1"/>
</dbReference>
<gene>
    <name evidence="1" type="ORF">CRIB_169</name>
</gene>
<dbReference type="EMBL" id="LN555523">
    <property type="protein sequence ID" value="CED92927.1"/>
    <property type="molecule type" value="Genomic_DNA"/>
</dbReference>
<dbReference type="Proteomes" id="UP000245622">
    <property type="component" value="Chromosome 1"/>
</dbReference>
<dbReference type="InterPro" id="IPR011044">
    <property type="entry name" value="Quino_amine_DH_bsu"/>
</dbReference>
<keyword evidence="2" id="KW-1185">Reference proteome</keyword>
<sequence>MKVYVSNYLSRSISILDYSTLEFERDIKLDENIYPHNFCIDKEQQLAYIPSSLDGELYVIDLSIGKVIDDISIGGKLANIALCNGELFISNEDSNSIYVLDVKTLNPIGVIGVDNMPHGSDIDCINNKLYVACINSIICIDTYNKSICKKIETDFKAWHVKLDRNRKEIYTSTLDGKVVVIDEESLKITKIIDKFLLPVQICFNYDAKKIYIADMGHKKVIILDYDTGEILDYIDINGDPQGLYISNDYKLLFISDTKNNLIKIYKTSDNTLIKNIKVGKEPTTILCV</sequence>
<evidence type="ECO:0000313" key="1">
    <source>
        <dbReference type="EMBL" id="CED92927.1"/>
    </source>
</evidence>
<proteinExistence type="predicted"/>
<organism evidence="1 2">
    <name type="scientific">Romboutsia ilealis</name>
    <dbReference type="NCBI Taxonomy" id="1115758"/>
    <lineage>
        <taxon>Bacteria</taxon>
        <taxon>Bacillati</taxon>
        <taxon>Bacillota</taxon>
        <taxon>Clostridia</taxon>
        <taxon>Peptostreptococcales</taxon>
        <taxon>Peptostreptococcaceae</taxon>
        <taxon>Romboutsia</taxon>
    </lineage>
</organism>
<dbReference type="KEGG" id="ril:CRIB_169"/>
<dbReference type="PANTHER" id="PTHR47197">
    <property type="entry name" value="PROTEIN NIRF"/>
    <property type="match status" value="1"/>
</dbReference>
<dbReference type="GeneID" id="82204351"/>
<dbReference type="SUPFAM" id="SSF50969">
    <property type="entry name" value="YVTN repeat-like/Quinoprotein amine dehydrogenase"/>
    <property type="match status" value="1"/>
</dbReference>
<dbReference type="InterPro" id="IPR051200">
    <property type="entry name" value="Host-pathogen_enzymatic-act"/>
</dbReference>
<accession>A0A1V1HYH2</accession>
<evidence type="ECO:0000313" key="2">
    <source>
        <dbReference type="Proteomes" id="UP000245622"/>
    </source>
</evidence>
<dbReference type="InterPro" id="IPR015943">
    <property type="entry name" value="WD40/YVTN_repeat-like_dom_sf"/>
</dbReference>
<dbReference type="RefSeq" id="WP_180702698.1">
    <property type="nucleotide sequence ID" value="NZ_LN555523.1"/>
</dbReference>
<protein>
    <submittedName>
        <fullName evidence="1">NHL repeat protein</fullName>
    </submittedName>
</protein>
<name>A0A1V1HYH2_9FIRM</name>
<dbReference type="AlphaFoldDB" id="A0A1V1HYH2"/>